<dbReference type="SUPFAM" id="SSF54001">
    <property type="entry name" value="Cysteine proteinases"/>
    <property type="match status" value="1"/>
</dbReference>
<dbReference type="GO" id="GO:0005634">
    <property type="term" value="C:nucleus"/>
    <property type="evidence" value="ECO:0007669"/>
    <property type="project" value="TreeGrafter"/>
</dbReference>
<evidence type="ECO:0000256" key="2">
    <source>
        <dbReference type="ARBA" id="ARBA00022801"/>
    </source>
</evidence>
<gene>
    <name evidence="4" type="ORF">RF11_13837</name>
</gene>
<comment type="caution">
    <text evidence="4">The sequence shown here is derived from an EMBL/GenBank/DDBJ whole genome shotgun (WGS) entry which is preliminary data.</text>
</comment>
<name>A0A0C2MLG3_THEKT</name>
<dbReference type="PANTHER" id="PTHR48153:SF2">
    <property type="entry name" value="UFM1-SPECIFIC PROTEASE 2"/>
    <property type="match status" value="1"/>
</dbReference>
<reference evidence="4 5" key="1">
    <citation type="journal article" date="2014" name="Genome Biol. Evol.">
        <title>The genome of the myxosporean Thelohanellus kitauei shows adaptations to nutrient acquisition within its fish host.</title>
        <authorList>
            <person name="Yang Y."/>
            <person name="Xiong J."/>
            <person name="Zhou Z."/>
            <person name="Huo F."/>
            <person name="Miao W."/>
            <person name="Ran C."/>
            <person name="Liu Y."/>
            <person name="Zhang J."/>
            <person name="Feng J."/>
            <person name="Wang M."/>
            <person name="Wang M."/>
            <person name="Wang L."/>
            <person name="Yao B."/>
        </authorList>
    </citation>
    <scope>NUCLEOTIDE SEQUENCE [LARGE SCALE GENOMIC DNA]</scope>
    <source>
        <strain evidence="4">Wuqing</strain>
    </source>
</reference>
<evidence type="ECO:0000259" key="3">
    <source>
        <dbReference type="Pfam" id="PF07910"/>
    </source>
</evidence>
<dbReference type="InterPro" id="IPR012462">
    <property type="entry name" value="UFSP1/2_DUB_cat"/>
</dbReference>
<organism evidence="4 5">
    <name type="scientific">Thelohanellus kitauei</name>
    <name type="common">Myxosporean</name>
    <dbReference type="NCBI Taxonomy" id="669202"/>
    <lineage>
        <taxon>Eukaryota</taxon>
        <taxon>Metazoa</taxon>
        <taxon>Cnidaria</taxon>
        <taxon>Myxozoa</taxon>
        <taxon>Myxosporea</taxon>
        <taxon>Bivalvulida</taxon>
        <taxon>Platysporina</taxon>
        <taxon>Myxobolidae</taxon>
        <taxon>Thelohanellus</taxon>
    </lineage>
</organism>
<keyword evidence="5" id="KW-1185">Reference proteome</keyword>
<protein>
    <submittedName>
        <fullName evidence="4">Putative Ufm1-specific protease</fullName>
    </submittedName>
</protein>
<dbReference type="Proteomes" id="UP000031668">
    <property type="component" value="Unassembled WGS sequence"/>
</dbReference>
<dbReference type="OrthoDB" id="417506at2759"/>
<proteinExistence type="inferred from homology"/>
<dbReference type="Pfam" id="PF07910">
    <property type="entry name" value="Peptidase_C78"/>
    <property type="match status" value="1"/>
</dbReference>
<dbReference type="PANTHER" id="PTHR48153">
    <property type="entry name" value="UFM1-SPECIFIC PROTEASE 2"/>
    <property type="match status" value="1"/>
</dbReference>
<dbReference type="GO" id="GO:0071567">
    <property type="term" value="F:deUFMylase activity"/>
    <property type="evidence" value="ECO:0007669"/>
    <property type="project" value="TreeGrafter"/>
</dbReference>
<accession>A0A0C2MLG3</accession>
<comment type="similarity">
    <text evidence="1">Belongs to the peptidase C78 family.</text>
</comment>
<evidence type="ECO:0000313" key="5">
    <source>
        <dbReference type="Proteomes" id="UP000031668"/>
    </source>
</evidence>
<dbReference type="InterPro" id="IPR038765">
    <property type="entry name" value="Papain-like_cys_pep_sf"/>
</dbReference>
<keyword evidence="4" id="KW-0645">Protease</keyword>
<dbReference type="GO" id="GO:0006508">
    <property type="term" value="P:proteolysis"/>
    <property type="evidence" value="ECO:0007669"/>
    <property type="project" value="UniProtKB-KW"/>
</dbReference>
<dbReference type="EMBL" id="JWZT01004976">
    <property type="protein sequence ID" value="KII62466.1"/>
    <property type="molecule type" value="Genomic_DNA"/>
</dbReference>
<dbReference type="Gene3D" id="3.90.70.130">
    <property type="match status" value="1"/>
</dbReference>
<evidence type="ECO:0000313" key="4">
    <source>
        <dbReference type="EMBL" id="KII62466.1"/>
    </source>
</evidence>
<dbReference type="GO" id="GO:0005783">
    <property type="term" value="C:endoplasmic reticulum"/>
    <property type="evidence" value="ECO:0007669"/>
    <property type="project" value="TreeGrafter"/>
</dbReference>
<dbReference type="AlphaFoldDB" id="A0A0C2MLG3"/>
<feature type="domain" description="UFSP1/2/DUB catalytic" evidence="3">
    <location>
        <begin position="400"/>
        <end position="585"/>
    </location>
</feature>
<evidence type="ECO:0000256" key="1">
    <source>
        <dbReference type="ARBA" id="ARBA00008552"/>
    </source>
</evidence>
<sequence>MSPDSTKIHKKVLELAENSLVIDNFTECGYLICSTDTLNNIHIIDVVIPSVKNNLNKFPFLLDQTFCAATVDSMLPQGIFVGGFFMKQQSLNHIGFDDLDIIERFSGIFSQCQILSCLTHFYYLLRSDEGTQLYSCKILDSNISNIPYDVVDSPSVSELLGKTFYNFNIKFPIKFIDNDESPVSSASRQELNKTPQIKFVQAIEEFFDNPQLCIIVQDCYNQDMIIKNENSNMKNLRISSNCRFGVGLSTLESSDFTNNRLGPPCFRMTRISGKSVKIMLDLQCLILMDPNFVNNQYIFDECIKSMKRQLTVLLFRIRESQRHTLPYSTFIFRFPNLDFGISCFSCNNGLDPIVQAIKNLFGINKVSNMISDLSHSLTIPFLKEYLISPHKSIKAVTDGRVYLCEGDYAYFHYGCQNVDDSGWGCAYRSFQTIFSWFVLNGLTENRSIPSIQDIQTCLYELGDQPKSIIGSSQWIGSVEIGMVLEKLLGIQYKIQPILPNQKLSEYARHIILHFEHNKCPLMIGGNNLAHTIAGVSFNSQTGDTKFLVVDPHYIGENDAKKIVSKGYVGWKTDSFWKAHQSYNIVFPIIV</sequence>
<keyword evidence="2" id="KW-0378">Hydrolase</keyword>